<feature type="region of interest" description="Disordered" evidence="1">
    <location>
        <begin position="1"/>
        <end position="28"/>
    </location>
</feature>
<dbReference type="GO" id="GO:0016887">
    <property type="term" value="F:ATP hydrolysis activity"/>
    <property type="evidence" value="ECO:0007669"/>
    <property type="project" value="InterPro"/>
</dbReference>
<dbReference type="Proteomes" id="UP000682733">
    <property type="component" value="Unassembled WGS sequence"/>
</dbReference>
<dbReference type="Proteomes" id="UP000681722">
    <property type="component" value="Unassembled WGS sequence"/>
</dbReference>
<feature type="region of interest" description="Disordered" evidence="1">
    <location>
        <begin position="44"/>
        <end position="113"/>
    </location>
</feature>
<dbReference type="EMBL" id="CAJOBA010009887">
    <property type="protein sequence ID" value="CAF3861836.1"/>
    <property type="molecule type" value="Genomic_DNA"/>
</dbReference>
<feature type="compositionally biased region" description="Low complexity" evidence="1">
    <location>
        <begin position="78"/>
        <end position="92"/>
    </location>
</feature>
<dbReference type="SUPFAM" id="SSF52540">
    <property type="entry name" value="P-loop containing nucleoside triphosphate hydrolases"/>
    <property type="match status" value="1"/>
</dbReference>
<dbReference type="InterPro" id="IPR027417">
    <property type="entry name" value="P-loop_NTPase"/>
</dbReference>
<evidence type="ECO:0000259" key="2">
    <source>
        <dbReference type="Pfam" id="PF00004"/>
    </source>
</evidence>
<dbReference type="EMBL" id="CAJNOQ010005803">
    <property type="protein sequence ID" value="CAF1112047.1"/>
    <property type="molecule type" value="Genomic_DNA"/>
</dbReference>
<protein>
    <recommendedName>
        <fullName evidence="2">ATPase AAA-type core domain-containing protein</fullName>
    </recommendedName>
</protein>
<accession>A0A814PXZ1</accession>
<dbReference type="EMBL" id="CAJOBC010005803">
    <property type="protein sequence ID" value="CAF3876319.1"/>
    <property type="molecule type" value="Genomic_DNA"/>
</dbReference>
<dbReference type="Proteomes" id="UP000677228">
    <property type="component" value="Unassembled WGS sequence"/>
</dbReference>
<evidence type="ECO:0000313" key="4">
    <source>
        <dbReference type="EMBL" id="CAF1112047.1"/>
    </source>
</evidence>
<dbReference type="Gene3D" id="3.40.50.300">
    <property type="entry name" value="P-loop containing nucleotide triphosphate hydrolases"/>
    <property type="match status" value="1"/>
</dbReference>
<comment type="caution">
    <text evidence="4">The sequence shown here is derived from an EMBL/GenBank/DDBJ whole genome shotgun (WGS) entry which is preliminary data.</text>
</comment>
<dbReference type="Pfam" id="PF00004">
    <property type="entry name" value="AAA"/>
    <property type="match status" value="1"/>
</dbReference>
<dbReference type="InterPro" id="IPR003959">
    <property type="entry name" value="ATPase_AAA_core"/>
</dbReference>
<proteinExistence type="predicted"/>
<keyword evidence="7" id="KW-1185">Reference proteome</keyword>
<sequence>MKGFDYNKNDTEDSSDDSDIDVIQQVDNNQNDIHCLTRYLNINSDDEESDKGPIDNENEQSVSADDNKLNDDPQQPLTTNTAASITTSSITTVNQRELSPTADEAKSKNTAPGTGKTYLAKAIAGECNCTFISVSSLDLLLKWLGGSRKTVPYLFELARERQPTILFIHDIDLLYSTRDESEEDKQNRIRFLLQIQDVTTMHHSIILLAATNTPWTLHSSVLRQ</sequence>
<dbReference type="PANTHER" id="PTHR23074:SF83">
    <property type="entry name" value="VACUOLAR PROTEIN SORTING-ASSOCIATED PROTEIN 4A"/>
    <property type="match status" value="1"/>
</dbReference>
<evidence type="ECO:0000313" key="7">
    <source>
        <dbReference type="Proteomes" id="UP000663829"/>
    </source>
</evidence>
<name>A0A814PXZ1_9BILA</name>
<dbReference type="GO" id="GO:0007033">
    <property type="term" value="P:vacuole organization"/>
    <property type="evidence" value="ECO:0007669"/>
    <property type="project" value="TreeGrafter"/>
</dbReference>
<dbReference type="InterPro" id="IPR050304">
    <property type="entry name" value="MT-severing_AAA_ATPase"/>
</dbReference>
<dbReference type="AlphaFoldDB" id="A0A814PXZ1"/>
<evidence type="ECO:0000313" key="3">
    <source>
        <dbReference type="EMBL" id="CAF1100459.1"/>
    </source>
</evidence>
<dbReference type="Proteomes" id="UP000663829">
    <property type="component" value="Unassembled WGS sequence"/>
</dbReference>
<dbReference type="GO" id="GO:0016197">
    <property type="term" value="P:endosomal transport"/>
    <property type="evidence" value="ECO:0007669"/>
    <property type="project" value="TreeGrafter"/>
</dbReference>
<gene>
    <name evidence="4" type="ORF">GPM918_LOCUS19279</name>
    <name evidence="3" type="ORF">OVA965_LOCUS19266</name>
    <name evidence="6" type="ORF">SRO942_LOCUS19276</name>
    <name evidence="5" type="ORF">TMI583_LOCUS19278</name>
</gene>
<evidence type="ECO:0000256" key="1">
    <source>
        <dbReference type="SAM" id="MobiDB-lite"/>
    </source>
</evidence>
<evidence type="ECO:0000313" key="6">
    <source>
        <dbReference type="EMBL" id="CAF3876319.1"/>
    </source>
</evidence>
<evidence type="ECO:0000313" key="5">
    <source>
        <dbReference type="EMBL" id="CAF3861836.1"/>
    </source>
</evidence>
<dbReference type="PANTHER" id="PTHR23074">
    <property type="entry name" value="AAA DOMAIN-CONTAINING"/>
    <property type="match status" value="1"/>
</dbReference>
<organism evidence="4 7">
    <name type="scientific">Didymodactylos carnosus</name>
    <dbReference type="NCBI Taxonomy" id="1234261"/>
    <lineage>
        <taxon>Eukaryota</taxon>
        <taxon>Metazoa</taxon>
        <taxon>Spiralia</taxon>
        <taxon>Gnathifera</taxon>
        <taxon>Rotifera</taxon>
        <taxon>Eurotatoria</taxon>
        <taxon>Bdelloidea</taxon>
        <taxon>Philodinida</taxon>
        <taxon>Philodinidae</taxon>
        <taxon>Didymodactylos</taxon>
    </lineage>
</organism>
<dbReference type="OrthoDB" id="10251136at2759"/>
<dbReference type="EMBL" id="CAJNOK010009869">
    <property type="protein sequence ID" value="CAF1100459.1"/>
    <property type="molecule type" value="Genomic_DNA"/>
</dbReference>
<feature type="domain" description="ATPase AAA-type core" evidence="2">
    <location>
        <begin position="111"/>
        <end position="223"/>
    </location>
</feature>
<feature type="compositionally biased region" description="Basic and acidic residues" evidence="1">
    <location>
        <begin position="1"/>
        <end position="11"/>
    </location>
</feature>
<reference evidence="4" key="1">
    <citation type="submission" date="2021-02" db="EMBL/GenBank/DDBJ databases">
        <authorList>
            <person name="Nowell W R."/>
        </authorList>
    </citation>
    <scope>NUCLEOTIDE SEQUENCE</scope>
</reference>
<dbReference type="GO" id="GO:0005524">
    <property type="term" value="F:ATP binding"/>
    <property type="evidence" value="ECO:0007669"/>
    <property type="project" value="InterPro"/>
</dbReference>